<name>A0AAV3REM0_LITER</name>
<evidence type="ECO:0000256" key="1">
    <source>
        <dbReference type="ARBA" id="ARBA00022692"/>
    </source>
</evidence>
<dbReference type="PANTHER" id="PTHR31218">
    <property type="entry name" value="WAT1-RELATED PROTEIN"/>
    <property type="match status" value="1"/>
</dbReference>
<dbReference type="Proteomes" id="UP001454036">
    <property type="component" value="Unassembled WGS sequence"/>
</dbReference>
<protein>
    <submittedName>
        <fullName evidence="5">Uncharacterized protein</fullName>
    </submittedName>
</protein>
<keyword evidence="3 4" id="KW-0472">Membrane</keyword>
<evidence type="ECO:0000256" key="4">
    <source>
        <dbReference type="SAM" id="Phobius"/>
    </source>
</evidence>
<evidence type="ECO:0000256" key="3">
    <source>
        <dbReference type="ARBA" id="ARBA00023136"/>
    </source>
</evidence>
<organism evidence="5 6">
    <name type="scientific">Lithospermum erythrorhizon</name>
    <name type="common">Purple gromwell</name>
    <name type="synonym">Lithospermum officinale var. erythrorhizon</name>
    <dbReference type="NCBI Taxonomy" id="34254"/>
    <lineage>
        <taxon>Eukaryota</taxon>
        <taxon>Viridiplantae</taxon>
        <taxon>Streptophyta</taxon>
        <taxon>Embryophyta</taxon>
        <taxon>Tracheophyta</taxon>
        <taxon>Spermatophyta</taxon>
        <taxon>Magnoliopsida</taxon>
        <taxon>eudicotyledons</taxon>
        <taxon>Gunneridae</taxon>
        <taxon>Pentapetalae</taxon>
        <taxon>asterids</taxon>
        <taxon>lamiids</taxon>
        <taxon>Boraginales</taxon>
        <taxon>Boraginaceae</taxon>
        <taxon>Boraginoideae</taxon>
        <taxon>Lithospermeae</taxon>
        <taxon>Lithospermum</taxon>
    </lineage>
</organism>
<dbReference type="AlphaFoldDB" id="A0AAV3REM0"/>
<evidence type="ECO:0000313" key="5">
    <source>
        <dbReference type="EMBL" id="GAA0173646.1"/>
    </source>
</evidence>
<dbReference type="EMBL" id="BAABME010008703">
    <property type="protein sequence ID" value="GAA0173646.1"/>
    <property type="molecule type" value="Genomic_DNA"/>
</dbReference>
<keyword evidence="1 4" id="KW-0812">Transmembrane</keyword>
<feature type="transmembrane region" description="Helical" evidence="4">
    <location>
        <begin position="53"/>
        <end position="71"/>
    </location>
</feature>
<dbReference type="InterPro" id="IPR030184">
    <property type="entry name" value="WAT1-related"/>
</dbReference>
<reference evidence="5 6" key="1">
    <citation type="submission" date="2024-01" db="EMBL/GenBank/DDBJ databases">
        <title>The complete chloroplast genome sequence of Lithospermum erythrorhizon: insights into the phylogenetic relationship among Boraginaceae species and the maternal lineages of purple gromwells.</title>
        <authorList>
            <person name="Okada T."/>
            <person name="Watanabe K."/>
        </authorList>
    </citation>
    <scope>NUCLEOTIDE SEQUENCE [LARGE SCALE GENOMIC DNA]</scope>
</reference>
<evidence type="ECO:0000256" key="2">
    <source>
        <dbReference type="ARBA" id="ARBA00022989"/>
    </source>
</evidence>
<evidence type="ECO:0000313" key="6">
    <source>
        <dbReference type="Proteomes" id="UP001454036"/>
    </source>
</evidence>
<dbReference type="GO" id="GO:0016020">
    <property type="term" value="C:membrane"/>
    <property type="evidence" value="ECO:0007669"/>
    <property type="project" value="InterPro"/>
</dbReference>
<gene>
    <name evidence="5" type="ORF">LIER_27221</name>
</gene>
<dbReference type="GO" id="GO:0022857">
    <property type="term" value="F:transmembrane transporter activity"/>
    <property type="evidence" value="ECO:0007669"/>
    <property type="project" value="InterPro"/>
</dbReference>
<proteinExistence type="predicted"/>
<sequence length="72" mass="8266">MQKFLSDNYPYPYSSTALICAFRAIYSAIYGLAFERHWNQWKLGSNISLLVPLYAGLVALVVVICIMSWCFH</sequence>
<accession>A0AAV3REM0</accession>
<comment type="caution">
    <text evidence="5">The sequence shown here is derived from an EMBL/GenBank/DDBJ whole genome shotgun (WGS) entry which is preliminary data.</text>
</comment>
<keyword evidence="2 4" id="KW-1133">Transmembrane helix</keyword>
<feature type="transmembrane region" description="Helical" evidence="4">
    <location>
        <begin position="12"/>
        <end position="33"/>
    </location>
</feature>
<keyword evidence="6" id="KW-1185">Reference proteome</keyword>